<dbReference type="GO" id="GO:0016787">
    <property type="term" value="F:hydrolase activity"/>
    <property type="evidence" value="ECO:0007669"/>
    <property type="project" value="UniProtKB-KW"/>
</dbReference>
<feature type="domain" description="AB hydrolase-1" evidence="1">
    <location>
        <begin position="78"/>
        <end position="277"/>
    </location>
</feature>
<sequence length="323" mass="34520">MRIGLIVFFGLFAVAWVFAKDGPVERNLSFDEAILPESSTDLAAWLARSELQFSDIRPGDGKQIVWAGVAGKKTPLAIVYLHGFSGGPWEIRPVPDRVAKALGANLFFTRLTGHGRSSAAMAMASAGDWLHDTAEALAIGRRLGDRVVVIATSTGGTLAAVAATEPALAQDMAGIVMISPNFGLRRGEAMLLDMPFVQAWGPLLVGRELGFEPVNAGHAAHWTTRYPTRAVFPMAALVNYARKLDYGAVKVPILVLISPQDQVVSPRKTRSTLAGWGGPVTLVERQIGPGDDPYAHILAGDILSPNQTAPVVGLITDWLRGLQ</sequence>
<proteinExistence type="predicted"/>
<dbReference type="Proteomes" id="UP000619033">
    <property type="component" value="Unassembled WGS sequence"/>
</dbReference>
<accession>A0A8J7SXD4</accession>
<dbReference type="SUPFAM" id="SSF53474">
    <property type="entry name" value="alpha/beta-Hydrolases"/>
    <property type="match status" value="1"/>
</dbReference>
<dbReference type="InterPro" id="IPR029058">
    <property type="entry name" value="AB_hydrolase_fold"/>
</dbReference>
<dbReference type="EMBL" id="JAESVP010000011">
    <property type="protein sequence ID" value="MBL4929874.1"/>
    <property type="molecule type" value="Genomic_DNA"/>
</dbReference>
<comment type="caution">
    <text evidence="2">The sequence shown here is derived from an EMBL/GenBank/DDBJ whole genome shotgun (WGS) entry which is preliminary data.</text>
</comment>
<evidence type="ECO:0000313" key="3">
    <source>
        <dbReference type="Proteomes" id="UP000619033"/>
    </source>
</evidence>
<dbReference type="Gene3D" id="3.40.50.1820">
    <property type="entry name" value="alpha/beta hydrolase"/>
    <property type="match status" value="1"/>
</dbReference>
<evidence type="ECO:0000259" key="1">
    <source>
        <dbReference type="Pfam" id="PF12697"/>
    </source>
</evidence>
<organism evidence="2 3">
    <name type="scientific">Fuscibacter oryzae</name>
    <dbReference type="NCBI Taxonomy" id="2803939"/>
    <lineage>
        <taxon>Bacteria</taxon>
        <taxon>Pseudomonadati</taxon>
        <taxon>Pseudomonadota</taxon>
        <taxon>Alphaproteobacteria</taxon>
        <taxon>Rhodobacterales</taxon>
        <taxon>Paracoccaceae</taxon>
        <taxon>Fuscibacter</taxon>
    </lineage>
</organism>
<dbReference type="InterPro" id="IPR000073">
    <property type="entry name" value="AB_hydrolase_1"/>
</dbReference>
<gene>
    <name evidence="2" type="ORF">JI744_17360</name>
</gene>
<reference evidence="2" key="1">
    <citation type="submission" date="2021-01" db="EMBL/GenBank/DDBJ databases">
        <title>Genome seq and assembly of Tabrizicola sp. KVB23.</title>
        <authorList>
            <person name="Chhetri G."/>
        </authorList>
    </citation>
    <scope>NUCLEOTIDE SEQUENCE</scope>
    <source>
        <strain evidence="2">KVB23</strain>
    </source>
</reference>
<name>A0A8J7SXD4_9RHOB</name>
<protein>
    <submittedName>
        <fullName evidence="2">Alpha/beta fold hydrolase</fullName>
    </submittedName>
</protein>
<dbReference type="AlphaFoldDB" id="A0A8J7SXD4"/>
<dbReference type="Pfam" id="PF12697">
    <property type="entry name" value="Abhydrolase_6"/>
    <property type="match status" value="1"/>
</dbReference>
<evidence type="ECO:0000313" key="2">
    <source>
        <dbReference type="EMBL" id="MBL4929874.1"/>
    </source>
</evidence>
<keyword evidence="3" id="KW-1185">Reference proteome</keyword>
<keyword evidence="2" id="KW-0378">Hydrolase</keyword>